<dbReference type="EMBL" id="QXFX01005620">
    <property type="protein sequence ID" value="KAE9060322.1"/>
    <property type="molecule type" value="Genomic_DNA"/>
</dbReference>
<protein>
    <submittedName>
        <fullName evidence="2">Uncharacterized protein</fullName>
    </submittedName>
</protein>
<evidence type="ECO:0000313" key="2">
    <source>
        <dbReference type="EMBL" id="KAE9060322.1"/>
    </source>
</evidence>
<name>A0A6G0JKW4_9STRA</name>
<comment type="caution">
    <text evidence="2">The sequence shown here is derived from an EMBL/GenBank/DDBJ whole genome shotgun (WGS) entry which is preliminary data.</text>
</comment>
<sequence>MAYLRNTDPSPRRLQSWGVLVLTLVPCRRASSLGHAALSGRRFLGVPVGRAALSGRRFLGLMWRYRAYTGGLVHGGYQASAVLRLGSALSGAHLNGIRLTRLCSSTGLWGVSTRTSKRRGAAISRRLSLPALGGSPGTSEKTGGLCGSEKFRD</sequence>
<organism evidence="2 3">
    <name type="scientific">Phytophthora fragariae</name>
    <dbReference type="NCBI Taxonomy" id="53985"/>
    <lineage>
        <taxon>Eukaryota</taxon>
        <taxon>Sar</taxon>
        <taxon>Stramenopiles</taxon>
        <taxon>Oomycota</taxon>
        <taxon>Peronosporomycetes</taxon>
        <taxon>Peronosporales</taxon>
        <taxon>Peronosporaceae</taxon>
        <taxon>Phytophthora</taxon>
    </lineage>
</organism>
<evidence type="ECO:0000256" key="1">
    <source>
        <dbReference type="SAM" id="MobiDB-lite"/>
    </source>
</evidence>
<proteinExistence type="predicted"/>
<feature type="region of interest" description="Disordered" evidence="1">
    <location>
        <begin position="129"/>
        <end position="153"/>
    </location>
</feature>
<dbReference type="Proteomes" id="UP000488956">
    <property type="component" value="Unassembled WGS sequence"/>
</dbReference>
<reference evidence="2 3" key="1">
    <citation type="submission" date="2018-09" db="EMBL/GenBank/DDBJ databases">
        <title>Genomic investigation of the strawberry pathogen Phytophthora fragariae indicates pathogenicity is determined by transcriptional variation in three key races.</title>
        <authorList>
            <person name="Adams T.M."/>
            <person name="Armitage A.D."/>
            <person name="Sobczyk M.K."/>
            <person name="Bates H.J."/>
            <person name="Dunwell J.M."/>
            <person name="Nellist C.F."/>
            <person name="Harrison R.J."/>
        </authorList>
    </citation>
    <scope>NUCLEOTIDE SEQUENCE [LARGE SCALE GENOMIC DNA]</scope>
    <source>
        <strain evidence="2 3">ONT-3</strain>
    </source>
</reference>
<dbReference type="AlphaFoldDB" id="A0A6G0JKW4"/>
<gene>
    <name evidence="2" type="ORF">PF010_g30265</name>
</gene>
<accession>A0A6G0JKW4</accession>
<evidence type="ECO:0000313" key="3">
    <source>
        <dbReference type="Proteomes" id="UP000488956"/>
    </source>
</evidence>